<dbReference type="VEuPathDB" id="HostDB:ENSMMUG00000053051"/>
<name>A0A1D5RCU1_MACMU</name>
<accession>A0A1D5RCU1</accession>
<dbReference type="AlphaFoldDB" id="A0A1D5RCU1"/>
<evidence type="ECO:0000313" key="1">
    <source>
        <dbReference type="Ensembl" id="ENSMMUP00000058134.1"/>
    </source>
</evidence>
<reference evidence="1" key="3">
    <citation type="submission" date="2025-08" db="UniProtKB">
        <authorList>
            <consortium name="Ensembl"/>
        </authorList>
    </citation>
    <scope>IDENTIFICATION</scope>
    <source>
        <strain evidence="1">17573</strain>
    </source>
</reference>
<organism evidence="1 2">
    <name type="scientific">Macaca mulatta</name>
    <name type="common">Rhesus macaque</name>
    <dbReference type="NCBI Taxonomy" id="9544"/>
    <lineage>
        <taxon>Eukaryota</taxon>
        <taxon>Metazoa</taxon>
        <taxon>Chordata</taxon>
        <taxon>Craniata</taxon>
        <taxon>Vertebrata</taxon>
        <taxon>Euteleostomi</taxon>
        <taxon>Mammalia</taxon>
        <taxon>Eutheria</taxon>
        <taxon>Euarchontoglires</taxon>
        <taxon>Primates</taxon>
        <taxon>Haplorrhini</taxon>
        <taxon>Catarrhini</taxon>
        <taxon>Cercopithecidae</taxon>
        <taxon>Cercopithecinae</taxon>
        <taxon>Macaca</taxon>
    </lineage>
</organism>
<dbReference type="Proteomes" id="UP000006718">
    <property type="component" value="Chromosome 6"/>
</dbReference>
<dbReference type="Ensembl" id="ENSMMUT00000056942.2">
    <property type="protein sequence ID" value="ENSMMUP00000058134.1"/>
    <property type="gene ID" value="ENSMMUG00000053051.1"/>
</dbReference>
<sequence length="35" mass="3762">MEIRGSLDLRKRLSTGRSITASVPSLPEVALTPIP</sequence>
<keyword evidence="2" id="KW-1185">Reference proteome</keyword>
<evidence type="ECO:0000313" key="2">
    <source>
        <dbReference type="Proteomes" id="UP000006718"/>
    </source>
</evidence>
<reference evidence="1" key="2">
    <citation type="submission" date="2019-01" db="EMBL/GenBank/DDBJ databases">
        <authorList>
            <person name="Graves T."/>
            <person name="Eichler E.E."/>
            <person name="Wilson R.K."/>
        </authorList>
    </citation>
    <scope>NUCLEOTIDE SEQUENCE [LARGE SCALE GENOMIC DNA]</scope>
    <source>
        <strain evidence="1">17573</strain>
    </source>
</reference>
<protein>
    <submittedName>
        <fullName evidence="1">Uncharacterized protein</fullName>
    </submittedName>
</protein>
<reference evidence="2" key="1">
    <citation type="journal article" date="2007" name="Science">
        <title>Evolutionary and biomedical insights from the rhesus macaque genome.</title>
        <authorList>
            <person name="Gibbs R.A."/>
            <person name="Rogers J."/>
            <person name="Katze M.G."/>
            <person name="Bumgarner R."/>
            <person name="Weinstock G.M."/>
            <person name="Mardis E.R."/>
            <person name="Remington K.A."/>
            <person name="Strausberg R.L."/>
            <person name="Venter J.C."/>
            <person name="Wilson R.K."/>
            <person name="Batzer M.A."/>
            <person name="Bustamante C.D."/>
            <person name="Eichler E.E."/>
            <person name="Hahn M.W."/>
            <person name="Hardison R.C."/>
            <person name="Makova K.D."/>
            <person name="Miller W."/>
            <person name="Milosavljevic A."/>
            <person name="Palermo R.E."/>
            <person name="Siepel A."/>
            <person name="Sikela J.M."/>
            <person name="Attaway T."/>
            <person name="Bell S."/>
            <person name="Bernard K.E."/>
            <person name="Buhay C.J."/>
            <person name="Chandrabose M.N."/>
            <person name="Dao M."/>
            <person name="Davis C."/>
            <person name="Delehaunty K.D."/>
            <person name="Ding Y."/>
            <person name="Dinh H.H."/>
            <person name="Dugan-Rocha S."/>
            <person name="Fulton L.A."/>
            <person name="Gabisi R.A."/>
            <person name="Garner T.T."/>
            <person name="Godfrey J."/>
            <person name="Hawes A.C."/>
            <person name="Hernandez J."/>
            <person name="Hines S."/>
            <person name="Holder M."/>
            <person name="Hume J."/>
            <person name="Jhangiani S.N."/>
            <person name="Joshi V."/>
            <person name="Khan Z.M."/>
            <person name="Kirkness E.F."/>
            <person name="Cree A."/>
            <person name="Fowler R.G."/>
            <person name="Lee S."/>
            <person name="Lewis L.R."/>
            <person name="Li Z."/>
            <person name="Liu Y.-S."/>
            <person name="Moore S.M."/>
            <person name="Muzny D."/>
            <person name="Nazareth L.V."/>
            <person name="Ngo D.N."/>
            <person name="Okwuonu G.O."/>
            <person name="Pai G."/>
            <person name="Parker D."/>
            <person name="Paul H.A."/>
            <person name="Pfannkoch C."/>
            <person name="Pohl C.S."/>
            <person name="Rogers Y.-H.C."/>
            <person name="Ruiz S.J."/>
            <person name="Sabo A."/>
            <person name="Santibanez J."/>
            <person name="Schneider B.W."/>
            <person name="Smith S.M."/>
            <person name="Sodergren E."/>
            <person name="Svatek A.F."/>
            <person name="Utterback T.R."/>
            <person name="Vattathil S."/>
            <person name="Warren W."/>
            <person name="White C.S."/>
            <person name="Chinwalla A.T."/>
            <person name="Feng Y."/>
            <person name="Halpern A.L."/>
            <person name="Hillier L.W."/>
            <person name="Huang X."/>
            <person name="Minx P."/>
            <person name="Nelson J.O."/>
            <person name="Pepin K.H."/>
            <person name="Qin X."/>
            <person name="Sutton G.G."/>
            <person name="Venter E."/>
            <person name="Walenz B.P."/>
            <person name="Wallis J.W."/>
            <person name="Worley K.C."/>
            <person name="Yang S.-P."/>
            <person name="Jones S.M."/>
            <person name="Marra M.A."/>
            <person name="Rocchi M."/>
            <person name="Schein J.E."/>
            <person name="Baertsch R."/>
            <person name="Clarke L."/>
            <person name="Csuros M."/>
            <person name="Glasscock J."/>
            <person name="Harris R.A."/>
            <person name="Havlak P."/>
            <person name="Jackson A.R."/>
            <person name="Jiang H."/>
            <person name="Liu Y."/>
            <person name="Messina D.N."/>
            <person name="Shen Y."/>
            <person name="Song H.X.-Z."/>
            <person name="Wylie T."/>
            <person name="Zhang L."/>
            <person name="Birney E."/>
            <person name="Han K."/>
            <person name="Konkel M.K."/>
            <person name="Lee J."/>
            <person name="Smit A.F.A."/>
            <person name="Ullmer B."/>
            <person name="Wang H."/>
            <person name="Xing J."/>
            <person name="Burhans R."/>
            <person name="Cheng Z."/>
            <person name="Karro J.E."/>
            <person name="Ma J."/>
            <person name="Raney B."/>
            <person name="She X."/>
            <person name="Cox M.J."/>
            <person name="Demuth J.P."/>
            <person name="Dumas L.J."/>
            <person name="Han S.-G."/>
            <person name="Hopkins J."/>
            <person name="Karimpour-Fard A."/>
            <person name="Kim Y.H."/>
            <person name="Pollack J.R."/>
            <person name="Vinar T."/>
            <person name="Addo-Quaye C."/>
            <person name="Degenhardt J."/>
            <person name="Denby A."/>
            <person name="Hubisz M.J."/>
            <person name="Indap A."/>
            <person name="Kosiol C."/>
            <person name="Lahn B.T."/>
            <person name="Lawson H.A."/>
            <person name="Marklein A."/>
            <person name="Nielsen R."/>
            <person name="Vallender E.J."/>
            <person name="Clark A.G."/>
            <person name="Ferguson B."/>
            <person name="Hernandez R.D."/>
            <person name="Hirani K."/>
            <person name="Kehrer-Sawatzki H."/>
            <person name="Kolb J."/>
            <person name="Patil S."/>
            <person name="Pu L.-L."/>
            <person name="Ren Y."/>
            <person name="Smith D.G."/>
            <person name="Wheeler D.A."/>
            <person name="Schenck I."/>
            <person name="Ball E.V."/>
            <person name="Chen R."/>
            <person name="Cooper D.N."/>
            <person name="Giardine B."/>
            <person name="Hsu F."/>
            <person name="Kent W.J."/>
            <person name="Lesk A."/>
            <person name="Nelson D.L."/>
            <person name="O'brien W.E."/>
            <person name="Pruefer K."/>
            <person name="Stenson P.D."/>
            <person name="Wallace J.C."/>
            <person name="Ke H."/>
            <person name="Liu X.-M."/>
            <person name="Wang P."/>
            <person name="Xiang A.P."/>
            <person name="Yang F."/>
            <person name="Barber G.P."/>
            <person name="Haussler D."/>
            <person name="Karolchik D."/>
            <person name="Kern A.D."/>
            <person name="Kuhn R.M."/>
            <person name="Smith K.E."/>
            <person name="Zwieg A.S."/>
        </authorList>
    </citation>
    <scope>NUCLEOTIDE SEQUENCE [LARGE SCALE GENOMIC DNA]</scope>
    <source>
        <strain evidence="2">17573</strain>
    </source>
</reference>
<dbReference type="InParanoid" id="A0A1D5RCU1"/>
<proteinExistence type="predicted"/>
<dbReference type="Bgee" id="ENSMMUG00000053051">
    <property type="expression patterns" value="Expressed in spermatid and 15 other cell types or tissues"/>
</dbReference>
<reference evidence="1" key="4">
    <citation type="submission" date="2025-09" db="UniProtKB">
        <authorList>
            <consortium name="Ensembl"/>
        </authorList>
    </citation>
    <scope>IDENTIFICATION</scope>
    <source>
        <strain evidence="1">17573</strain>
    </source>
</reference>